<accession>A0A9D2IH93</accession>
<feature type="chain" id="PRO_5038601414" evidence="1">
    <location>
        <begin position="40"/>
        <end position="55"/>
    </location>
</feature>
<organism evidence="2 3">
    <name type="scientific">Candidatus Borkfalkia avicola</name>
    <dbReference type="NCBI Taxonomy" id="2838503"/>
    <lineage>
        <taxon>Bacteria</taxon>
        <taxon>Bacillati</taxon>
        <taxon>Bacillota</taxon>
        <taxon>Clostridia</taxon>
        <taxon>Christensenellales</taxon>
        <taxon>Christensenellaceae</taxon>
        <taxon>Candidatus Borkfalkia</taxon>
    </lineage>
</organism>
<reference evidence="2" key="1">
    <citation type="journal article" date="2021" name="PeerJ">
        <title>Extensive microbial diversity within the chicken gut microbiome revealed by metagenomics and culture.</title>
        <authorList>
            <person name="Gilroy R."/>
            <person name="Ravi A."/>
            <person name="Getino M."/>
            <person name="Pursley I."/>
            <person name="Horton D.L."/>
            <person name="Alikhan N.F."/>
            <person name="Baker D."/>
            <person name="Gharbi K."/>
            <person name="Hall N."/>
            <person name="Watson M."/>
            <person name="Adriaenssens E.M."/>
            <person name="Foster-Nyarko E."/>
            <person name="Jarju S."/>
            <person name="Secka A."/>
            <person name="Antonio M."/>
            <person name="Oren A."/>
            <person name="Chaudhuri R.R."/>
            <person name="La Ragione R."/>
            <person name="Hildebrand F."/>
            <person name="Pallen M.J."/>
        </authorList>
    </citation>
    <scope>NUCLEOTIDE SEQUENCE</scope>
    <source>
        <strain evidence="2">CHK192-19661</strain>
    </source>
</reference>
<evidence type="ECO:0000313" key="3">
    <source>
        <dbReference type="Proteomes" id="UP000824025"/>
    </source>
</evidence>
<dbReference type="Proteomes" id="UP000824025">
    <property type="component" value="Unassembled WGS sequence"/>
</dbReference>
<evidence type="ECO:0000256" key="1">
    <source>
        <dbReference type="SAM" id="SignalP"/>
    </source>
</evidence>
<dbReference type="AlphaFoldDB" id="A0A9D2IH93"/>
<protein>
    <submittedName>
        <fullName evidence="2">Uncharacterized protein</fullName>
    </submittedName>
</protein>
<gene>
    <name evidence="2" type="ORF">H9726_00775</name>
</gene>
<feature type="signal peptide" evidence="1">
    <location>
        <begin position="1"/>
        <end position="39"/>
    </location>
</feature>
<evidence type="ECO:0000313" key="2">
    <source>
        <dbReference type="EMBL" id="HIZ08995.1"/>
    </source>
</evidence>
<dbReference type="EMBL" id="DXCF01000003">
    <property type="protein sequence ID" value="HIZ08995.1"/>
    <property type="molecule type" value="Genomic_DNA"/>
</dbReference>
<proteinExistence type="predicted"/>
<comment type="caution">
    <text evidence="2">The sequence shown here is derived from an EMBL/GenBank/DDBJ whole genome shotgun (WGS) entry which is preliminary data.</text>
</comment>
<name>A0A9D2IH93_9FIRM</name>
<reference evidence="2" key="2">
    <citation type="submission" date="2021-04" db="EMBL/GenBank/DDBJ databases">
        <authorList>
            <person name="Gilroy R."/>
        </authorList>
    </citation>
    <scope>NUCLEOTIDE SEQUENCE</scope>
    <source>
        <strain evidence="2">CHK192-19661</strain>
    </source>
</reference>
<sequence>MNKNVCLVLLALFLMGQNGCSDTALLALLALLCSSGTLAQNASGFGCCSQNNCCS</sequence>
<keyword evidence="1" id="KW-0732">Signal</keyword>